<evidence type="ECO:0000256" key="2">
    <source>
        <dbReference type="ARBA" id="ARBA00022729"/>
    </source>
</evidence>
<dbReference type="InterPro" id="IPR002241">
    <property type="entry name" value="Glyco_hydro_27"/>
</dbReference>
<dbReference type="Gene3D" id="2.80.10.50">
    <property type="match status" value="1"/>
</dbReference>
<dbReference type="SUPFAM" id="SSF51011">
    <property type="entry name" value="Glycosyl hydrolase domain"/>
    <property type="match status" value="1"/>
</dbReference>
<keyword evidence="4 5" id="KW-0326">Glycosidase</keyword>
<evidence type="ECO:0000256" key="5">
    <source>
        <dbReference type="RuleBase" id="RU361168"/>
    </source>
</evidence>
<evidence type="ECO:0000256" key="6">
    <source>
        <dbReference type="SAM" id="SignalP"/>
    </source>
</evidence>
<protein>
    <recommendedName>
        <fullName evidence="5">Alpha-galactosidase</fullName>
        <ecNumber evidence="5">3.2.1.22</ecNumber>
    </recommendedName>
    <alternativeName>
        <fullName evidence="5">Melibiase</fullName>
    </alternativeName>
</protein>
<dbReference type="PANTHER" id="PTHR11452">
    <property type="entry name" value="ALPHA-GALACTOSIDASE/ALPHA-N-ACETYLGALACTOSAMINIDASE"/>
    <property type="match status" value="1"/>
</dbReference>
<dbReference type="Gene3D" id="3.20.20.70">
    <property type="entry name" value="Aldolase class I"/>
    <property type="match status" value="1"/>
</dbReference>
<dbReference type="Pfam" id="PF14200">
    <property type="entry name" value="RicinB_lectin_2"/>
    <property type="match status" value="2"/>
</dbReference>
<dbReference type="PRINTS" id="PR00740">
    <property type="entry name" value="GLHYDRLASE27"/>
</dbReference>
<dbReference type="Pfam" id="PF17801">
    <property type="entry name" value="Melibiase_C"/>
    <property type="match status" value="1"/>
</dbReference>
<evidence type="ECO:0000259" key="7">
    <source>
        <dbReference type="PROSITE" id="PS51175"/>
    </source>
</evidence>
<dbReference type="InterPro" id="IPR041233">
    <property type="entry name" value="Melibiase_C"/>
</dbReference>
<accession>A0ABZ2K003</accession>
<dbReference type="EC" id="3.2.1.22" evidence="5"/>
<proteinExistence type="inferred from homology"/>
<dbReference type="SUPFAM" id="SSF49785">
    <property type="entry name" value="Galactose-binding domain-like"/>
    <property type="match status" value="1"/>
</dbReference>
<keyword evidence="5" id="KW-1015">Disulfide bond</keyword>
<keyword evidence="3 5" id="KW-0378">Hydrolase</keyword>
<dbReference type="CDD" id="cd04081">
    <property type="entry name" value="CBM35_galactosidase-like"/>
    <property type="match status" value="1"/>
</dbReference>
<dbReference type="SMART" id="SM00458">
    <property type="entry name" value="RICIN"/>
    <property type="match status" value="1"/>
</dbReference>
<comment type="catalytic activity">
    <reaction evidence="5">
        <text>Hydrolysis of terminal, non-reducing alpha-D-galactose residues in alpha-D-galactosides, including galactose oligosaccharides, galactomannans and galactolipids.</text>
        <dbReference type="EC" id="3.2.1.22"/>
    </reaction>
</comment>
<dbReference type="Proteomes" id="UP001379533">
    <property type="component" value="Chromosome"/>
</dbReference>
<dbReference type="InterPro" id="IPR000772">
    <property type="entry name" value="Ricin_B_lectin"/>
</dbReference>
<feature type="domain" description="CBM6" evidence="7">
    <location>
        <begin position="448"/>
        <end position="573"/>
    </location>
</feature>
<dbReference type="InterPro" id="IPR035992">
    <property type="entry name" value="Ricin_B-like_lectins"/>
</dbReference>
<dbReference type="PROSITE" id="PS50231">
    <property type="entry name" value="RICIN_B_LECTIN"/>
    <property type="match status" value="1"/>
</dbReference>
<name>A0ABZ2K003_9BACT</name>
<evidence type="ECO:0000313" key="9">
    <source>
        <dbReference type="Proteomes" id="UP001379533"/>
    </source>
</evidence>
<keyword evidence="2 6" id="KW-0732">Signal</keyword>
<dbReference type="SUPFAM" id="SSF50370">
    <property type="entry name" value="Ricin B-like lectins"/>
    <property type="match status" value="1"/>
</dbReference>
<dbReference type="InterPro" id="IPR013780">
    <property type="entry name" value="Glyco_hydro_b"/>
</dbReference>
<organism evidence="8 9">
    <name type="scientific">Pendulispora brunnea</name>
    <dbReference type="NCBI Taxonomy" id="2905690"/>
    <lineage>
        <taxon>Bacteria</taxon>
        <taxon>Pseudomonadati</taxon>
        <taxon>Myxococcota</taxon>
        <taxon>Myxococcia</taxon>
        <taxon>Myxococcales</taxon>
        <taxon>Sorangiineae</taxon>
        <taxon>Pendulisporaceae</taxon>
        <taxon>Pendulispora</taxon>
    </lineage>
</organism>
<dbReference type="InterPro" id="IPR005084">
    <property type="entry name" value="CBM6"/>
</dbReference>
<keyword evidence="9" id="KW-1185">Reference proteome</keyword>
<dbReference type="InterPro" id="IPR017853">
    <property type="entry name" value="GH"/>
</dbReference>
<evidence type="ECO:0000313" key="8">
    <source>
        <dbReference type="EMBL" id="WXA90335.1"/>
    </source>
</evidence>
<dbReference type="PANTHER" id="PTHR11452:SF42">
    <property type="entry name" value="ALPHA-GALACTOSIDASE"/>
    <property type="match status" value="1"/>
</dbReference>
<dbReference type="InterPro" id="IPR000111">
    <property type="entry name" value="Glyco_hydro_27/36_CS"/>
</dbReference>
<dbReference type="CDD" id="cd14792">
    <property type="entry name" value="GH27"/>
    <property type="match status" value="1"/>
</dbReference>
<gene>
    <name evidence="8" type="ORF">LZC95_28215</name>
</gene>
<dbReference type="PROSITE" id="PS51257">
    <property type="entry name" value="PROKAR_LIPOPROTEIN"/>
    <property type="match status" value="1"/>
</dbReference>
<dbReference type="Pfam" id="PF16499">
    <property type="entry name" value="Melibiase_2"/>
    <property type="match status" value="2"/>
</dbReference>
<feature type="chain" id="PRO_5047196432" description="Alpha-galactosidase" evidence="6">
    <location>
        <begin position="24"/>
        <end position="710"/>
    </location>
</feature>
<dbReference type="EMBL" id="CP089982">
    <property type="protein sequence ID" value="WXA90335.1"/>
    <property type="molecule type" value="Genomic_DNA"/>
</dbReference>
<dbReference type="Gene3D" id="2.60.120.260">
    <property type="entry name" value="Galactose-binding domain-like"/>
    <property type="match status" value="1"/>
</dbReference>
<reference evidence="8 9" key="1">
    <citation type="submission" date="2021-12" db="EMBL/GenBank/DDBJ databases">
        <title>Discovery of the Pendulisporaceae a myxobacterial family with distinct sporulation behavior and unique specialized metabolism.</title>
        <authorList>
            <person name="Garcia R."/>
            <person name="Popoff A."/>
            <person name="Bader C.D."/>
            <person name="Loehr J."/>
            <person name="Walesch S."/>
            <person name="Walt C."/>
            <person name="Boldt J."/>
            <person name="Bunk B."/>
            <person name="Haeckl F.J.F.P.J."/>
            <person name="Gunesch A.P."/>
            <person name="Birkelbach J."/>
            <person name="Nuebel U."/>
            <person name="Pietschmann T."/>
            <person name="Bach T."/>
            <person name="Mueller R."/>
        </authorList>
    </citation>
    <scope>NUCLEOTIDE SEQUENCE [LARGE SCALE GENOMIC DNA]</scope>
    <source>
        <strain evidence="8 9">MSr12523</strain>
    </source>
</reference>
<dbReference type="PROSITE" id="PS51175">
    <property type="entry name" value="CBM6"/>
    <property type="match status" value="1"/>
</dbReference>
<sequence>MRYTRRGLTLLSFGLLAACAAQAPTDESRQGSHEVSTSTEPRTTPVMGWSTAGFLGRNLNEAGIKSQARVLANRLKSHGYDTVLVDDFWYANPSTTVDAYGRWVADASRFPNGLAALADHLHGLGLKVGFYVTPGIPVAAVEQNTPIEGTSLHAKDIADTGRYETNYNYGTRVMHAIDYSKPGAQEYVQSWANQLAAWGADFLKLDGVNNGNVGAVQAWSQALRQTGRAIHFNVANSLDANNGNAWKQHANSWRVDADIACFCATQVTWSTVVTRFGDVPKWVPFAGANGWNDLDALNVANGHLDGLTNDERRTYMTLWAISAAPLYAGDDLTHIDNYGWSLLTNDEVIAIDQAGHPAHPVSQATNQQVWAANHGDGTYTVALFNLASTAVNVTANWNDLGFSGSASVRDVWDHRELGSFAGGFGATLDAHATRLLKVTPATGATRGRRYEAESSANTLGGSAVLSGCVGCSGGQKIGYLGYGGTLQFNGVEASAAGTYVLTVDYTVGDSGRSIQVSINGGAPMDLPFTGTDDGAWSNVQSFGVPVVLQAGSNTVTFANPSGWAPDIDRITVNGAGYVGVVNRGSGKYLDVSDASTADRATIEQSAGRGRASQQWALGDAGEGHFKVVNRNSGKWLSIPGPTTTQGTQLIQSGDDGSSNAQWALTPVRGGYYDVVSRYDGQNMDTRQGSSAVVQWADHGGSSQQWSFVAF</sequence>
<evidence type="ECO:0000256" key="4">
    <source>
        <dbReference type="ARBA" id="ARBA00023295"/>
    </source>
</evidence>
<comment type="similarity">
    <text evidence="1 5">Belongs to the glycosyl hydrolase 27 family.</text>
</comment>
<dbReference type="InterPro" id="IPR013785">
    <property type="entry name" value="Aldolase_TIM"/>
</dbReference>
<dbReference type="RefSeq" id="WP_394840948.1">
    <property type="nucleotide sequence ID" value="NZ_CP089982.1"/>
</dbReference>
<evidence type="ECO:0000256" key="1">
    <source>
        <dbReference type="ARBA" id="ARBA00009743"/>
    </source>
</evidence>
<dbReference type="PROSITE" id="PS00512">
    <property type="entry name" value="ALPHA_GALACTOSIDASE"/>
    <property type="match status" value="1"/>
</dbReference>
<dbReference type="InterPro" id="IPR008979">
    <property type="entry name" value="Galactose-bd-like_sf"/>
</dbReference>
<dbReference type="Gene3D" id="2.60.40.1180">
    <property type="entry name" value="Golgi alpha-mannosidase II"/>
    <property type="match status" value="1"/>
</dbReference>
<evidence type="ECO:0000256" key="3">
    <source>
        <dbReference type="ARBA" id="ARBA00022801"/>
    </source>
</evidence>
<feature type="signal peptide" evidence="6">
    <location>
        <begin position="1"/>
        <end position="23"/>
    </location>
</feature>
<dbReference type="SUPFAM" id="SSF51445">
    <property type="entry name" value="(Trans)glycosidases"/>
    <property type="match status" value="1"/>
</dbReference>